<keyword evidence="1" id="KW-0812">Transmembrane</keyword>
<reference evidence="2 3" key="1">
    <citation type="journal article" date="2023" name="Life. Sci Alliance">
        <title>Evolutionary insights into 3D genome organization and epigenetic landscape of Vigna mungo.</title>
        <authorList>
            <person name="Junaid A."/>
            <person name="Singh B."/>
            <person name="Bhatia S."/>
        </authorList>
    </citation>
    <scope>NUCLEOTIDE SEQUENCE [LARGE SCALE GENOMIC DNA]</scope>
    <source>
        <strain evidence="2">Urdbean</strain>
    </source>
</reference>
<evidence type="ECO:0000313" key="2">
    <source>
        <dbReference type="EMBL" id="WVZ22139.1"/>
    </source>
</evidence>
<dbReference type="EMBL" id="CP144700">
    <property type="protein sequence ID" value="WVZ22139.1"/>
    <property type="molecule type" value="Genomic_DNA"/>
</dbReference>
<name>A0AAQ3P5T1_VIGMU</name>
<dbReference type="Proteomes" id="UP001374535">
    <property type="component" value="Chromosome 1"/>
</dbReference>
<proteinExistence type="predicted"/>
<organism evidence="2 3">
    <name type="scientific">Vigna mungo</name>
    <name type="common">Black gram</name>
    <name type="synonym">Phaseolus mungo</name>
    <dbReference type="NCBI Taxonomy" id="3915"/>
    <lineage>
        <taxon>Eukaryota</taxon>
        <taxon>Viridiplantae</taxon>
        <taxon>Streptophyta</taxon>
        <taxon>Embryophyta</taxon>
        <taxon>Tracheophyta</taxon>
        <taxon>Spermatophyta</taxon>
        <taxon>Magnoliopsida</taxon>
        <taxon>eudicotyledons</taxon>
        <taxon>Gunneridae</taxon>
        <taxon>Pentapetalae</taxon>
        <taxon>rosids</taxon>
        <taxon>fabids</taxon>
        <taxon>Fabales</taxon>
        <taxon>Fabaceae</taxon>
        <taxon>Papilionoideae</taxon>
        <taxon>50 kb inversion clade</taxon>
        <taxon>NPAAA clade</taxon>
        <taxon>indigoferoid/millettioid clade</taxon>
        <taxon>Phaseoleae</taxon>
        <taxon>Vigna</taxon>
    </lineage>
</organism>
<gene>
    <name evidence="2" type="ORF">V8G54_000683</name>
</gene>
<protein>
    <submittedName>
        <fullName evidence="2">Uncharacterized protein</fullName>
    </submittedName>
</protein>
<dbReference type="AlphaFoldDB" id="A0AAQ3P5T1"/>
<feature type="transmembrane region" description="Helical" evidence="1">
    <location>
        <begin position="175"/>
        <end position="196"/>
    </location>
</feature>
<evidence type="ECO:0000313" key="3">
    <source>
        <dbReference type="Proteomes" id="UP001374535"/>
    </source>
</evidence>
<keyword evidence="1" id="KW-1133">Transmembrane helix</keyword>
<feature type="transmembrane region" description="Helical" evidence="1">
    <location>
        <begin position="51"/>
        <end position="71"/>
    </location>
</feature>
<accession>A0AAQ3P5T1</accession>
<dbReference type="PANTHER" id="PTHR35288:SF2">
    <property type="entry name" value="TRANSMEMBRANE PROTEIN"/>
    <property type="match status" value="1"/>
</dbReference>
<sequence length="246" mass="27593">MHKCCRKIVSFSQTVGEQKDIDCKYGENGRELFENRRSFQRFGAMASSRRCATLICSIAFSIYFFIIIFQVPIFSVPCRIGICKTPMEVTSSQLIASEVFPRSIVKILFYPGAVAKAICNQKSIPSYKNLLNIHQFNTRALSAASDIQHLEVLAGSYLSVGGAITGLIKPGRMGLFGILLLMWGVIRESIMGTSGFAQTKGIHIYPAMYIVLISAFFSIRKDVRKLIRTFTRKHVVKVKRFKSKGK</sequence>
<feature type="transmembrane region" description="Helical" evidence="1">
    <location>
        <begin position="147"/>
        <end position="168"/>
    </location>
</feature>
<dbReference type="PANTHER" id="PTHR35288">
    <property type="entry name" value="TAIL FIBER"/>
    <property type="match status" value="1"/>
</dbReference>
<evidence type="ECO:0000256" key="1">
    <source>
        <dbReference type="SAM" id="Phobius"/>
    </source>
</evidence>
<keyword evidence="1" id="KW-0472">Membrane</keyword>
<keyword evidence="3" id="KW-1185">Reference proteome</keyword>
<feature type="transmembrane region" description="Helical" evidence="1">
    <location>
        <begin position="202"/>
        <end position="219"/>
    </location>
</feature>